<keyword evidence="2" id="KW-0134">Cell wall</keyword>
<evidence type="ECO:0000256" key="2">
    <source>
        <dbReference type="ARBA" id="ARBA00022512"/>
    </source>
</evidence>
<accession>A0A9P4YUR5</accession>
<dbReference type="GO" id="GO:0009277">
    <property type="term" value="C:fungal-type cell wall"/>
    <property type="evidence" value="ECO:0007669"/>
    <property type="project" value="TreeGrafter"/>
</dbReference>
<feature type="region of interest" description="Disordered" evidence="7">
    <location>
        <begin position="229"/>
        <end position="261"/>
    </location>
</feature>
<evidence type="ECO:0000256" key="6">
    <source>
        <dbReference type="ARBA" id="ARBA00038219"/>
    </source>
</evidence>
<evidence type="ECO:0000313" key="11">
    <source>
        <dbReference type="Proteomes" id="UP000749293"/>
    </source>
</evidence>
<dbReference type="GO" id="GO:0031505">
    <property type="term" value="P:fungal-type cell wall organization"/>
    <property type="evidence" value="ECO:0007669"/>
    <property type="project" value="UniProtKB-ARBA"/>
</dbReference>
<evidence type="ECO:0000313" key="10">
    <source>
        <dbReference type="EMBL" id="KAF4122066.1"/>
    </source>
</evidence>
<evidence type="ECO:0000256" key="3">
    <source>
        <dbReference type="ARBA" id="ARBA00022525"/>
    </source>
</evidence>
<dbReference type="PANTHER" id="PTHR47254">
    <property type="entry name" value="CELL WALL MANNOPROTEIN CIS3-RELATED"/>
    <property type="match status" value="1"/>
</dbReference>
<feature type="region of interest" description="Disordered" evidence="7">
    <location>
        <begin position="304"/>
        <end position="353"/>
    </location>
</feature>
<dbReference type="GO" id="GO:0005199">
    <property type="term" value="F:structural constituent of cell wall"/>
    <property type="evidence" value="ECO:0007669"/>
    <property type="project" value="InterPro"/>
</dbReference>
<comment type="subcellular location">
    <subcellularLocation>
        <location evidence="1">Secreted</location>
        <location evidence="1">Cell wall</location>
    </subcellularLocation>
</comment>
<dbReference type="EMBL" id="JAANYQ010000010">
    <property type="protein sequence ID" value="KAF4122066.1"/>
    <property type="molecule type" value="Genomic_DNA"/>
</dbReference>
<feature type="signal peptide" evidence="8">
    <location>
        <begin position="1"/>
        <end position="17"/>
    </location>
</feature>
<keyword evidence="4 8" id="KW-0732">Signal</keyword>
<dbReference type="InterPro" id="IPR054508">
    <property type="entry name" value="PIR1-like_C"/>
</dbReference>
<feature type="compositionally biased region" description="Basic and acidic residues" evidence="7">
    <location>
        <begin position="338"/>
        <end position="347"/>
    </location>
</feature>
<dbReference type="PROSITE" id="PS50256">
    <property type="entry name" value="PIR_REPEAT_2"/>
    <property type="match status" value="2"/>
</dbReference>
<feature type="domain" description="Cell wall mannoprotein PIR1-like C-terminal" evidence="9">
    <location>
        <begin position="63"/>
        <end position="136"/>
    </location>
</feature>
<reference evidence="10" key="1">
    <citation type="submission" date="2020-03" db="EMBL/GenBank/DDBJ databases">
        <title>Site-based positive gene gene selection in Geosmithia morbida across the United States reveals a broad range of putative effectors and factors for local host and environmental adapation.</title>
        <authorList>
            <person name="Onufrak A."/>
            <person name="Murdoch R.W."/>
            <person name="Gazis R."/>
            <person name="Huff M."/>
            <person name="Staton M."/>
            <person name="Klingeman W."/>
            <person name="Hadziabdic D."/>
        </authorList>
    </citation>
    <scope>NUCLEOTIDE SEQUENCE</scope>
    <source>
        <strain evidence="10">1262</strain>
    </source>
</reference>
<evidence type="ECO:0000256" key="8">
    <source>
        <dbReference type="SAM" id="SignalP"/>
    </source>
</evidence>
<dbReference type="RefSeq" id="XP_035320718.1">
    <property type="nucleotide sequence ID" value="XM_035469624.1"/>
</dbReference>
<dbReference type="GeneID" id="55973882"/>
<dbReference type="Proteomes" id="UP000749293">
    <property type="component" value="Unassembled WGS sequence"/>
</dbReference>
<dbReference type="AlphaFoldDB" id="A0A9P4YUR5"/>
<keyword evidence="11" id="KW-1185">Reference proteome</keyword>
<dbReference type="InterPro" id="IPR051153">
    <property type="entry name" value="Yeast_CWMannoprotein_PIR"/>
</dbReference>
<dbReference type="InterPro" id="IPR000420">
    <property type="entry name" value="Yeast_PIR_rpt"/>
</dbReference>
<comment type="caution">
    <text evidence="10">The sequence shown here is derived from an EMBL/GenBank/DDBJ whole genome shotgun (WGS) entry which is preliminary data.</text>
</comment>
<comment type="similarity">
    <text evidence="6">Belongs to the PIR protein family.</text>
</comment>
<dbReference type="Pfam" id="PF00399">
    <property type="entry name" value="PIR"/>
    <property type="match status" value="2"/>
</dbReference>
<dbReference type="Pfam" id="PF22799">
    <property type="entry name" value="PIR1-like_C"/>
    <property type="match status" value="1"/>
</dbReference>
<evidence type="ECO:0000256" key="5">
    <source>
        <dbReference type="ARBA" id="ARBA00022737"/>
    </source>
</evidence>
<keyword evidence="3" id="KW-0964">Secreted</keyword>
<keyword evidence="5" id="KW-0677">Repeat</keyword>
<dbReference type="PANTHER" id="PTHR47254:SF1">
    <property type="entry name" value="CELL WALL MANNOPROTEIN CIS3-RELATED"/>
    <property type="match status" value="1"/>
</dbReference>
<evidence type="ECO:0000259" key="9">
    <source>
        <dbReference type="Pfam" id="PF22799"/>
    </source>
</evidence>
<organism evidence="10 11">
    <name type="scientific">Geosmithia morbida</name>
    <dbReference type="NCBI Taxonomy" id="1094350"/>
    <lineage>
        <taxon>Eukaryota</taxon>
        <taxon>Fungi</taxon>
        <taxon>Dikarya</taxon>
        <taxon>Ascomycota</taxon>
        <taxon>Pezizomycotina</taxon>
        <taxon>Sordariomycetes</taxon>
        <taxon>Hypocreomycetidae</taxon>
        <taxon>Hypocreales</taxon>
        <taxon>Bionectriaceae</taxon>
        <taxon>Geosmithia</taxon>
    </lineage>
</organism>
<proteinExistence type="inferred from homology"/>
<evidence type="ECO:0000256" key="7">
    <source>
        <dbReference type="SAM" id="MobiDB-lite"/>
    </source>
</evidence>
<evidence type="ECO:0000256" key="4">
    <source>
        <dbReference type="ARBA" id="ARBA00022729"/>
    </source>
</evidence>
<dbReference type="OrthoDB" id="5415592at2759"/>
<name>A0A9P4YUR5_9HYPO</name>
<gene>
    <name evidence="10" type="ORF">GMORB2_7659</name>
</gene>
<feature type="compositionally biased region" description="Pro residues" evidence="7">
    <location>
        <begin position="311"/>
        <end position="324"/>
    </location>
</feature>
<sequence length="372" mass="39176">MVKSAVLLAHLAAGVAAVPQGAPRVCRDSFDGGFQIAVNQPSSKRSAAQTCSPGSLVLTLNNGILRDQQQRTGYIASNFQFQFDNPPQHNALSTRGFSICPGGLLALDGDTRWFQCLSGTFYNLYDRHWAGQCQAISIRVVPCPGNVGPRDVAPVQQISDGQVQAPASRIPNPPVQAPVIAQIPDGQVQVPVASRIPNPPVQAPVITQISDGQVQVPVASRIPYHPVQAPAPSGPAVSQIPDGQIQAPVPGLPHPPQPSTCSQEALTCECLVESTSPPPPLPAATSTTCVPSATRVAAEYVRAGSYRPFGKPQPKPAPKPPKPPTWKGKGGRKKGGKKKDDKKDGKKSGSGKNIPVLTISLAFCMLIVGYYL</sequence>
<protein>
    <submittedName>
        <fullName evidence="10">Outer cell wall protein</fullName>
    </submittedName>
</protein>
<evidence type="ECO:0000256" key="1">
    <source>
        <dbReference type="ARBA" id="ARBA00004191"/>
    </source>
</evidence>
<feature type="chain" id="PRO_5040211421" evidence="8">
    <location>
        <begin position="18"/>
        <end position="372"/>
    </location>
</feature>